<dbReference type="EMBL" id="JAKWBI020000090">
    <property type="protein sequence ID" value="KAJ2903140.1"/>
    <property type="molecule type" value="Genomic_DNA"/>
</dbReference>
<protein>
    <submittedName>
        <fullName evidence="2">Uncharacterized protein</fullName>
    </submittedName>
</protein>
<evidence type="ECO:0000256" key="1">
    <source>
        <dbReference type="SAM" id="MobiDB-lite"/>
    </source>
</evidence>
<organism evidence="2 3">
    <name type="scientific">Zalerion maritima</name>
    <dbReference type="NCBI Taxonomy" id="339359"/>
    <lineage>
        <taxon>Eukaryota</taxon>
        <taxon>Fungi</taxon>
        <taxon>Dikarya</taxon>
        <taxon>Ascomycota</taxon>
        <taxon>Pezizomycotina</taxon>
        <taxon>Sordariomycetes</taxon>
        <taxon>Lulworthiomycetidae</taxon>
        <taxon>Lulworthiales</taxon>
        <taxon>Lulworthiaceae</taxon>
        <taxon>Zalerion</taxon>
    </lineage>
</organism>
<keyword evidence="3" id="KW-1185">Reference proteome</keyword>
<reference evidence="2" key="1">
    <citation type="submission" date="2022-07" db="EMBL/GenBank/DDBJ databases">
        <title>Draft genome sequence of Zalerion maritima ATCC 34329, a (micro)plastics degrading marine fungus.</title>
        <authorList>
            <person name="Paco A."/>
            <person name="Goncalves M.F.M."/>
            <person name="Rocha-Santos T.A.P."/>
            <person name="Alves A."/>
        </authorList>
    </citation>
    <scope>NUCLEOTIDE SEQUENCE</scope>
    <source>
        <strain evidence="2">ATCC 34329</strain>
    </source>
</reference>
<accession>A0AAD5S0Q0</accession>
<proteinExistence type="predicted"/>
<gene>
    <name evidence="2" type="ORF">MKZ38_010404</name>
</gene>
<dbReference type="Proteomes" id="UP001201980">
    <property type="component" value="Unassembled WGS sequence"/>
</dbReference>
<dbReference type="AlphaFoldDB" id="A0AAD5S0Q0"/>
<evidence type="ECO:0000313" key="3">
    <source>
        <dbReference type="Proteomes" id="UP001201980"/>
    </source>
</evidence>
<name>A0AAD5S0Q0_9PEZI</name>
<comment type="caution">
    <text evidence="2">The sequence shown here is derived from an EMBL/GenBank/DDBJ whole genome shotgun (WGS) entry which is preliminary data.</text>
</comment>
<feature type="compositionally biased region" description="Basic and acidic residues" evidence="1">
    <location>
        <begin position="176"/>
        <end position="187"/>
    </location>
</feature>
<feature type="region of interest" description="Disordered" evidence="1">
    <location>
        <begin position="174"/>
        <end position="204"/>
    </location>
</feature>
<evidence type="ECO:0000313" key="2">
    <source>
        <dbReference type="EMBL" id="KAJ2903140.1"/>
    </source>
</evidence>
<sequence>MEETSNDGLVSGIAGHDEQAAMADYSNPDTLDFEDGVDPRTGEAWSLGYTDEQIDRRETRSEVDNLKICIWKYNQMSSEEAMKIHMPLMYMYLGIVIKPEEPDMVDLMALEYHDLFSHTLKKALTGVAVDDDDMRLFCHFTKGPQGTKHFDYIRKNRMGQRLLTLLVAVMALGPSGHDKGEEDDRNSWMENEEPTSSPPPTWDATDNITAEIVRTFLTLMIKTVNPGKAKPCLLLEQHIRPIVQILNNHVVHKLTGDEGRDAAFTHEQAILNDNDPVPMYALCDFRRQVNSFGNLLLLHFSESKITSGPRTTSSGNASAIHKELQKEVTTQLGDHNFEVAAQIIWALRTMKIRDPGMKRKIIIYGSRGIAWFMALCEMVLFCPFAVCLEVSCRENYTEKSDDNDGKNKRVEVPYGNEDCNAEQDMDGCTNSEWLCFRCHKAKEAKMLFFPNSTREDAKKLMRRALGGFWAKFVDEFVLVEMAGEWG</sequence>